<evidence type="ECO:0000313" key="1">
    <source>
        <dbReference type="EMBL" id="KAJ4931117.1"/>
    </source>
</evidence>
<gene>
    <name evidence="1" type="ORF">JOQ06_025416</name>
</gene>
<reference evidence="1" key="1">
    <citation type="submission" date="2022-11" db="EMBL/GenBank/DDBJ databases">
        <title>Chromosome-level genome of Pogonophryne albipinna.</title>
        <authorList>
            <person name="Jo E."/>
        </authorList>
    </citation>
    <scope>NUCLEOTIDE SEQUENCE</scope>
    <source>
        <strain evidence="1">SGF0006</strain>
        <tissue evidence="1">Muscle</tissue>
    </source>
</reference>
<organism evidence="1 2">
    <name type="scientific">Pogonophryne albipinna</name>
    <dbReference type="NCBI Taxonomy" id="1090488"/>
    <lineage>
        <taxon>Eukaryota</taxon>
        <taxon>Metazoa</taxon>
        <taxon>Chordata</taxon>
        <taxon>Craniata</taxon>
        <taxon>Vertebrata</taxon>
        <taxon>Euteleostomi</taxon>
        <taxon>Actinopterygii</taxon>
        <taxon>Neopterygii</taxon>
        <taxon>Teleostei</taxon>
        <taxon>Neoteleostei</taxon>
        <taxon>Acanthomorphata</taxon>
        <taxon>Eupercaria</taxon>
        <taxon>Perciformes</taxon>
        <taxon>Notothenioidei</taxon>
        <taxon>Pogonophryne</taxon>
    </lineage>
</organism>
<dbReference type="EMBL" id="JAPTMU010000015">
    <property type="protein sequence ID" value="KAJ4931117.1"/>
    <property type="molecule type" value="Genomic_DNA"/>
</dbReference>
<name>A0AAD6FDP0_9TELE</name>
<comment type="caution">
    <text evidence="1">The sequence shown here is derived from an EMBL/GenBank/DDBJ whole genome shotgun (WGS) entry which is preliminary data.</text>
</comment>
<evidence type="ECO:0000313" key="2">
    <source>
        <dbReference type="Proteomes" id="UP001219934"/>
    </source>
</evidence>
<dbReference type="AlphaFoldDB" id="A0AAD6FDP0"/>
<feature type="non-terminal residue" evidence="1">
    <location>
        <position position="1"/>
    </location>
</feature>
<feature type="non-terminal residue" evidence="1">
    <location>
        <position position="71"/>
    </location>
</feature>
<proteinExistence type="predicted"/>
<protein>
    <submittedName>
        <fullName evidence="1">Uncharacterized protein</fullName>
    </submittedName>
</protein>
<keyword evidence="2" id="KW-1185">Reference proteome</keyword>
<sequence length="71" mass="8140">RYSQKHSETEGRGALVRAFYVSLVSFKVSLRREKIHQRIVPPLPLSLLSVPLTATRPDWRLALLHSVGFKE</sequence>
<dbReference type="Proteomes" id="UP001219934">
    <property type="component" value="Unassembled WGS sequence"/>
</dbReference>
<accession>A0AAD6FDP0</accession>